<dbReference type="AlphaFoldDB" id="A0A1H4VHC9"/>
<dbReference type="EMBL" id="FNSO01000004">
    <property type="protein sequence ID" value="SEC80387.1"/>
    <property type="molecule type" value="Genomic_DNA"/>
</dbReference>
<evidence type="ECO:0000256" key="5">
    <source>
        <dbReference type="ARBA" id="ARBA00023136"/>
    </source>
</evidence>
<evidence type="ECO:0000256" key="6">
    <source>
        <dbReference type="SAM" id="Phobius"/>
    </source>
</evidence>
<keyword evidence="3 6" id="KW-0812">Transmembrane</keyword>
<reference evidence="8" key="1">
    <citation type="submission" date="2016-10" db="EMBL/GenBank/DDBJ databases">
        <authorList>
            <person name="Varghese N."/>
            <person name="Submissions S."/>
        </authorList>
    </citation>
    <scope>NUCLEOTIDE SEQUENCE [LARGE SCALE GENOMIC DNA]</scope>
    <source>
        <strain evidence="8">DSM 44544</strain>
    </source>
</reference>
<keyword evidence="4 6" id="KW-1133">Transmembrane helix</keyword>
<organism evidence="7 8">
    <name type="scientific">Amycolatopsis tolypomycina</name>
    <dbReference type="NCBI Taxonomy" id="208445"/>
    <lineage>
        <taxon>Bacteria</taxon>
        <taxon>Bacillati</taxon>
        <taxon>Actinomycetota</taxon>
        <taxon>Actinomycetes</taxon>
        <taxon>Pseudonocardiales</taxon>
        <taxon>Pseudonocardiaceae</taxon>
        <taxon>Amycolatopsis</taxon>
    </lineage>
</organism>
<dbReference type="PANTHER" id="PTHR32196">
    <property type="entry name" value="ABC TRANSPORTER PERMEASE PROTEIN YPHD-RELATED-RELATED"/>
    <property type="match status" value="1"/>
</dbReference>
<evidence type="ECO:0000256" key="1">
    <source>
        <dbReference type="ARBA" id="ARBA00004651"/>
    </source>
</evidence>
<evidence type="ECO:0000313" key="7">
    <source>
        <dbReference type="EMBL" id="SEC80387.1"/>
    </source>
</evidence>
<dbReference type="RefSeq" id="WP_091311651.1">
    <property type="nucleotide sequence ID" value="NZ_FNSO01000004.1"/>
</dbReference>
<gene>
    <name evidence="7" type="ORF">SAMN04489727_5150</name>
</gene>
<keyword evidence="5 6" id="KW-0472">Membrane</keyword>
<evidence type="ECO:0000256" key="4">
    <source>
        <dbReference type="ARBA" id="ARBA00022989"/>
    </source>
</evidence>
<keyword evidence="2" id="KW-1003">Cell membrane</keyword>
<sequence length="316" mass="31833">MTATAARPRSFDLARAADYAAPGALVVVWVAFFIATPHFLTLSNIGDLLVASSILAVLALGQQFAVVVAGIDLSVGANLPWAAALLGATATAGVPLGLAILIAIAGSVVVGLVNGFLVGYLKMTDFIVTLGSLSVVSGITLLLTEGNTVAVSSSFLQAIALDGIGPVRWFWLIALAAAVLVWFTLFRTRAGTHLLAVGGGSDAALGSGIPVRRVRLAAYAASGLLCGVAGVMLVARNGGADPSLQTNYLLSSIAAVVLGGSSLFGGKASVVGSVTGAVLLTSLVNGFTIIGISQYFQTIAVGAVVLLAALLARFRK</sequence>
<dbReference type="GO" id="GO:0005886">
    <property type="term" value="C:plasma membrane"/>
    <property type="evidence" value="ECO:0007669"/>
    <property type="project" value="UniProtKB-SubCell"/>
</dbReference>
<feature type="transmembrane region" description="Helical" evidence="6">
    <location>
        <begin position="216"/>
        <end position="235"/>
    </location>
</feature>
<feature type="transmembrane region" description="Helical" evidence="6">
    <location>
        <begin position="271"/>
        <end position="290"/>
    </location>
</feature>
<comment type="subcellular location">
    <subcellularLocation>
        <location evidence="1">Cell membrane</location>
        <topology evidence="1">Multi-pass membrane protein</topology>
    </subcellularLocation>
</comment>
<feature type="transmembrane region" description="Helical" evidence="6">
    <location>
        <begin position="20"/>
        <end position="41"/>
    </location>
</feature>
<dbReference type="STRING" id="208445.SAMN04489727_5150"/>
<dbReference type="OrthoDB" id="45037at2"/>
<protein>
    <submittedName>
        <fullName evidence="7">Monosaccharide ABC transporter membrane protein, CUT2 family</fullName>
    </submittedName>
</protein>
<evidence type="ECO:0000256" key="3">
    <source>
        <dbReference type="ARBA" id="ARBA00022692"/>
    </source>
</evidence>
<feature type="transmembrane region" description="Helical" evidence="6">
    <location>
        <begin position="296"/>
        <end position="314"/>
    </location>
</feature>
<dbReference type="Pfam" id="PF02653">
    <property type="entry name" value="BPD_transp_2"/>
    <property type="match status" value="1"/>
</dbReference>
<feature type="transmembrane region" description="Helical" evidence="6">
    <location>
        <begin position="81"/>
        <end position="114"/>
    </location>
</feature>
<evidence type="ECO:0000256" key="2">
    <source>
        <dbReference type="ARBA" id="ARBA00022475"/>
    </source>
</evidence>
<dbReference type="GO" id="GO:0022857">
    <property type="term" value="F:transmembrane transporter activity"/>
    <property type="evidence" value="ECO:0007669"/>
    <property type="project" value="InterPro"/>
</dbReference>
<feature type="transmembrane region" description="Helical" evidence="6">
    <location>
        <begin position="247"/>
        <end position="264"/>
    </location>
</feature>
<dbReference type="InterPro" id="IPR001851">
    <property type="entry name" value="ABC_transp_permease"/>
</dbReference>
<feature type="transmembrane region" description="Helical" evidence="6">
    <location>
        <begin position="48"/>
        <end position="69"/>
    </location>
</feature>
<feature type="transmembrane region" description="Helical" evidence="6">
    <location>
        <begin position="169"/>
        <end position="186"/>
    </location>
</feature>
<evidence type="ECO:0000313" key="8">
    <source>
        <dbReference type="Proteomes" id="UP000199622"/>
    </source>
</evidence>
<accession>A0A1H4VHC9</accession>
<proteinExistence type="predicted"/>
<name>A0A1H4VHC9_9PSEU</name>
<dbReference type="Proteomes" id="UP000199622">
    <property type="component" value="Unassembled WGS sequence"/>
</dbReference>
<feature type="transmembrane region" description="Helical" evidence="6">
    <location>
        <begin position="126"/>
        <end position="144"/>
    </location>
</feature>
<keyword evidence="8" id="KW-1185">Reference proteome</keyword>
<dbReference type="CDD" id="cd06579">
    <property type="entry name" value="TM_PBP1_transp_AraH_like"/>
    <property type="match status" value="1"/>
</dbReference>